<dbReference type="RefSeq" id="YP_010037893.1">
    <property type="nucleotide sequence ID" value="NC_054146.1"/>
</dbReference>
<dbReference type="GeneID" id="63642357"/>
<evidence type="ECO:0000313" key="3">
    <source>
        <dbReference type="EMBL" id="AXF38226.1"/>
    </source>
</evidence>
<dbReference type="EMBL" id="MH252365">
    <property type="protein sequence ID" value="AXF38226.1"/>
    <property type="molecule type" value="Genomic_DNA"/>
</dbReference>
<dbReference type="KEGG" id="vg:63642357"/>
<dbReference type="Pfam" id="PF07484">
    <property type="entry name" value="Collar"/>
    <property type="match status" value="1"/>
</dbReference>
<dbReference type="InterPro" id="IPR011083">
    <property type="entry name" value="Phage_tail_collar_dom"/>
</dbReference>
<accession>A0A345ANT7</accession>
<dbReference type="Gene3D" id="3.90.1340.10">
    <property type="entry name" value="Phage tail collar domain"/>
    <property type="match status" value="1"/>
</dbReference>
<feature type="compositionally biased region" description="Polar residues" evidence="1">
    <location>
        <begin position="113"/>
        <end position="144"/>
    </location>
</feature>
<proteinExistence type="predicted"/>
<feature type="compositionally biased region" description="Low complexity" evidence="1">
    <location>
        <begin position="152"/>
        <end position="162"/>
    </location>
</feature>
<evidence type="ECO:0000313" key="4">
    <source>
        <dbReference type="Proteomes" id="UP000256012"/>
    </source>
</evidence>
<dbReference type="InterPro" id="IPR037053">
    <property type="entry name" value="Phage_tail_collar_dom_sf"/>
</dbReference>
<evidence type="ECO:0000256" key="1">
    <source>
        <dbReference type="SAM" id="MobiDB-lite"/>
    </source>
</evidence>
<dbReference type="Proteomes" id="UP000256012">
    <property type="component" value="Segment"/>
</dbReference>
<dbReference type="SUPFAM" id="SSF88874">
    <property type="entry name" value="Receptor-binding domain of short tail fibre protein gp12"/>
    <property type="match status" value="1"/>
</dbReference>
<protein>
    <submittedName>
        <fullName evidence="3">Putative tail collar protein</fullName>
    </submittedName>
</protein>
<sequence length="235" mass="23170">MSRVLDMWAGMTGTVLDFAGTAAPNGWLMCYGQAVSRANYPNLFAAIGTTFGAGDGATTFNLPDTRGRAAIGKDDMGGAAANRITPTGSGIAGNVPGSAGGNETHTLTAAQMPTHTHPNTVTDPGHTHANTVTNNPHSHANTLSDPGHTHGHNANSANSSSSTGGGGFALPATSGATISAATTGITINNASAASAVTISNASQTAGVTITNASQGSGGAHPNVQPGIVFNKIIKA</sequence>
<name>A0A345ANT7_9CAUD</name>
<evidence type="ECO:0000259" key="2">
    <source>
        <dbReference type="Pfam" id="PF07484"/>
    </source>
</evidence>
<organism evidence="3 4">
    <name type="scientific">Ralstonia phage phiRSP</name>
    <dbReference type="NCBI Taxonomy" id="2201420"/>
    <lineage>
        <taxon>Viruses</taxon>
        <taxon>Duplodnaviria</taxon>
        <taxon>Heunggongvirae</taxon>
        <taxon>Uroviricota</taxon>
        <taxon>Caudoviricetes</taxon>
        <taxon>Coatlandelriovirus</taxon>
        <taxon>Coatlandelriovirus RSP</taxon>
    </lineage>
</organism>
<reference evidence="3 4" key="1">
    <citation type="submission" date="2018-04" db="EMBL/GenBank/DDBJ databases">
        <title>Complete genome of bacteriophage phiRSP, lytic for Ralstonia solanacearum.</title>
        <authorList>
            <person name="Hernandez-Romano J."/>
            <person name="Serrano-Plancarte R."/>
            <person name="Hernandez-Silva I.E."/>
            <person name="Perez-de-la-Rosa J.D."/>
        </authorList>
    </citation>
    <scope>NUCLEOTIDE SEQUENCE [LARGE SCALE GENOMIC DNA]</scope>
</reference>
<feature type="region of interest" description="Disordered" evidence="1">
    <location>
        <begin position="113"/>
        <end position="166"/>
    </location>
</feature>
<keyword evidence="4" id="KW-1185">Reference proteome</keyword>
<feature type="domain" description="Phage tail collar" evidence="2">
    <location>
        <begin position="13"/>
        <end position="69"/>
    </location>
</feature>